<accession>A0A397T687</accession>
<proteinExistence type="predicted"/>
<sequence length="130" mass="15057">MQTTGNRQPVIIFTDADSAMQVAISSKYSRTIVRHYFENRWTKLMVKFSEIKKYLESMNRIIKIEANSGSSLCQLHLEIELHLKDEAKYSRLQEFCNINPTAEISLVSNTIFKFVDKICKKYLTSNSLAL</sequence>
<comment type="caution">
    <text evidence="1">The sequence shown here is derived from an EMBL/GenBank/DDBJ whole genome shotgun (WGS) entry which is preliminary data.</text>
</comment>
<name>A0A397T687_9GLOM</name>
<dbReference type="Proteomes" id="UP000265703">
    <property type="component" value="Unassembled WGS sequence"/>
</dbReference>
<keyword evidence="2" id="KW-1185">Reference proteome</keyword>
<dbReference type="STRING" id="658196.A0A397T687"/>
<reference evidence="1 2" key="1">
    <citation type="submission" date="2018-06" db="EMBL/GenBank/DDBJ databases">
        <title>Comparative genomics reveals the genomic features of Rhizophagus irregularis, R. cerebriforme, R. diaphanum and Gigaspora rosea, and their symbiotic lifestyle signature.</title>
        <authorList>
            <person name="Morin E."/>
            <person name="San Clemente H."/>
            <person name="Chen E.C.H."/>
            <person name="De La Providencia I."/>
            <person name="Hainaut M."/>
            <person name="Kuo A."/>
            <person name="Kohler A."/>
            <person name="Murat C."/>
            <person name="Tang N."/>
            <person name="Roy S."/>
            <person name="Loubradou J."/>
            <person name="Henrissat B."/>
            <person name="Grigoriev I.V."/>
            <person name="Corradi N."/>
            <person name="Roux C."/>
            <person name="Martin F.M."/>
        </authorList>
    </citation>
    <scope>NUCLEOTIDE SEQUENCE [LARGE SCALE GENOMIC DNA]</scope>
    <source>
        <strain evidence="1 2">DAOM 227022</strain>
    </source>
</reference>
<protein>
    <recommendedName>
        <fullName evidence="3">MULE transposase domain-containing protein</fullName>
    </recommendedName>
</protein>
<evidence type="ECO:0000313" key="1">
    <source>
        <dbReference type="EMBL" id="RIA91855.1"/>
    </source>
</evidence>
<gene>
    <name evidence="1" type="ORF">C1645_821492</name>
</gene>
<dbReference type="AlphaFoldDB" id="A0A397T687"/>
<organism evidence="1 2">
    <name type="scientific">Glomus cerebriforme</name>
    <dbReference type="NCBI Taxonomy" id="658196"/>
    <lineage>
        <taxon>Eukaryota</taxon>
        <taxon>Fungi</taxon>
        <taxon>Fungi incertae sedis</taxon>
        <taxon>Mucoromycota</taxon>
        <taxon>Glomeromycotina</taxon>
        <taxon>Glomeromycetes</taxon>
        <taxon>Glomerales</taxon>
        <taxon>Glomeraceae</taxon>
        <taxon>Glomus</taxon>
    </lineage>
</organism>
<evidence type="ECO:0000313" key="2">
    <source>
        <dbReference type="Proteomes" id="UP000265703"/>
    </source>
</evidence>
<dbReference type="EMBL" id="QKYT01000141">
    <property type="protein sequence ID" value="RIA91855.1"/>
    <property type="molecule type" value="Genomic_DNA"/>
</dbReference>
<dbReference type="OrthoDB" id="2427326at2759"/>
<evidence type="ECO:0008006" key="3">
    <source>
        <dbReference type="Google" id="ProtNLM"/>
    </source>
</evidence>